<gene>
    <name evidence="1" type="ORF">E3U43_001679</name>
</gene>
<evidence type="ECO:0000313" key="2">
    <source>
        <dbReference type="Proteomes" id="UP000793456"/>
    </source>
</evidence>
<reference evidence="1" key="1">
    <citation type="submission" date="2018-11" db="EMBL/GenBank/DDBJ databases">
        <title>The sequence and de novo assembly of Larimichthys crocea genome using PacBio and Hi-C technologies.</title>
        <authorList>
            <person name="Xu P."/>
            <person name="Chen B."/>
            <person name="Zhou Z."/>
            <person name="Ke Q."/>
            <person name="Wu Y."/>
            <person name="Bai H."/>
            <person name="Pu F."/>
        </authorList>
    </citation>
    <scope>NUCLEOTIDE SEQUENCE</scope>
    <source>
        <tissue evidence="1">Muscle</tissue>
    </source>
</reference>
<name>A0ACD3RDX6_LARCR</name>
<protein>
    <submittedName>
        <fullName evidence="1">Uncharacterized protein</fullName>
    </submittedName>
</protein>
<dbReference type="Proteomes" id="UP000793456">
    <property type="component" value="Chromosome VII"/>
</dbReference>
<comment type="caution">
    <text evidence="1">The sequence shown here is derived from an EMBL/GenBank/DDBJ whole genome shotgun (WGS) entry which is preliminary data.</text>
</comment>
<sequence>MDSNIMEIIEEFMESALAQWVQLFEKMVEREDGIPLYSQYMEVNSTSQSARDGYMRLTNGIFLNEVMRVIDPNPKMERLYDSERDDPMPRVQNFSILNRHLRAFYQEDMQQLILMPLPNVAILGQNPLTEAAVEELRRLLLLILGCAVQCESKETFIQQIQSLDIETQAGIASCIQEVTQDPRVVLPLRWEELVEVDGADLQLVFSSMAKQIQSLLAQRDTHLERMAELCREREGQADATTAPLGGRSEEPPQGLALQLADSKAKLRRLKQQLEDKGDQILDYTQEIQTMEEQLKKLQKEEQQQLCGALQETKALLEEQLADARSRCSSLRELERDNLLLRQRIIDVETERDTERQRVDELLEMNMSLEADLRHGSVPAPVHQRFLQSELDSDEELSELIETDQKPLSVEVGEASTLRLLGAEQENAELKRRLEELQAQQEADSPDAKDELACLEMEHQNTLREFQNMKNENDTLKQRLEQLVTKLQHLEDKRKEEKVEKPNREEEKVERGVQGSESCRGEGEGRVRMIGGEGEKRRNRGKGEPYDEEVESKRRGEAEGGQKDREKQETGPKEEQNAVTTNSEIQKLPNIIEDNTETTATDQAVHCLPGPDVELLTNRLQEAQEEADKQAVVAQDLRTKLGEQSKKTWEAEQRLVVLEAELQHLKKAAESLGDQLELTIQTLRTELERQGRTLETSRRREVELESELREATLESESLARARDQALLESSRLEQEKEVCQSELDGQRKEGRQREREAARLRQQLESTTLALEHSNQRARGSGY</sequence>
<evidence type="ECO:0000313" key="1">
    <source>
        <dbReference type="EMBL" id="TMS17610.1"/>
    </source>
</evidence>
<keyword evidence="2" id="KW-1185">Reference proteome</keyword>
<proteinExistence type="predicted"/>
<organism evidence="1 2">
    <name type="scientific">Larimichthys crocea</name>
    <name type="common">Large yellow croaker</name>
    <name type="synonym">Pseudosciaena crocea</name>
    <dbReference type="NCBI Taxonomy" id="215358"/>
    <lineage>
        <taxon>Eukaryota</taxon>
        <taxon>Metazoa</taxon>
        <taxon>Chordata</taxon>
        <taxon>Craniata</taxon>
        <taxon>Vertebrata</taxon>
        <taxon>Euteleostomi</taxon>
        <taxon>Actinopterygii</taxon>
        <taxon>Neopterygii</taxon>
        <taxon>Teleostei</taxon>
        <taxon>Neoteleostei</taxon>
        <taxon>Acanthomorphata</taxon>
        <taxon>Eupercaria</taxon>
        <taxon>Sciaenidae</taxon>
        <taxon>Larimichthys</taxon>
    </lineage>
</organism>
<dbReference type="EMBL" id="CM011680">
    <property type="protein sequence ID" value="TMS17610.1"/>
    <property type="molecule type" value="Genomic_DNA"/>
</dbReference>
<accession>A0ACD3RDX6</accession>